<comment type="similarity">
    <text evidence="2 7">Belongs to the peptidase S26 family.</text>
</comment>
<feature type="active site" evidence="6">
    <location>
        <position position="45"/>
    </location>
</feature>
<evidence type="ECO:0000256" key="5">
    <source>
        <dbReference type="ARBA" id="ARBA00022801"/>
    </source>
</evidence>
<feature type="domain" description="Peptidase S26" evidence="8">
    <location>
        <begin position="368"/>
        <end position="412"/>
    </location>
</feature>
<dbReference type="InterPro" id="IPR019533">
    <property type="entry name" value="Peptidase_S26"/>
</dbReference>
<dbReference type="InterPro" id="IPR019758">
    <property type="entry name" value="Pept_S26A_signal_pept_1_CS"/>
</dbReference>
<dbReference type="PANTHER" id="PTHR43390">
    <property type="entry name" value="SIGNAL PEPTIDASE I"/>
    <property type="match status" value="1"/>
</dbReference>
<feature type="active site" evidence="6">
    <location>
        <position position="141"/>
    </location>
</feature>
<comment type="catalytic activity">
    <reaction evidence="1 7">
        <text>Cleavage of hydrophobic, N-terminal signal or leader sequences from secreted and periplasmic proteins.</text>
        <dbReference type="EC" id="3.4.21.89"/>
    </reaction>
</comment>
<evidence type="ECO:0000313" key="10">
    <source>
        <dbReference type="Proteomes" id="UP000255423"/>
    </source>
</evidence>
<dbReference type="GO" id="GO:0009003">
    <property type="term" value="F:signal peptidase activity"/>
    <property type="evidence" value="ECO:0007669"/>
    <property type="project" value="UniProtKB-EC"/>
</dbReference>
<evidence type="ECO:0000313" key="9">
    <source>
        <dbReference type="EMBL" id="SUQ24764.1"/>
    </source>
</evidence>
<dbReference type="PRINTS" id="PR00727">
    <property type="entry name" value="LEADERPTASE"/>
</dbReference>
<proteinExistence type="inferred from homology"/>
<accession>A0A380S788</accession>
<dbReference type="PANTHER" id="PTHR43390:SF1">
    <property type="entry name" value="CHLOROPLAST PROCESSING PEPTIDASE"/>
    <property type="match status" value="1"/>
</dbReference>
<dbReference type="EMBL" id="UHJL01000003">
    <property type="protein sequence ID" value="SUQ24764.1"/>
    <property type="molecule type" value="Genomic_DNA"/>
</dbReference>
<organism evidence="9 10">
    <name type="scientific">Fibrobacter succinogenes</name>
    <name type="common">Bacteroides succinogenes</name>
    <dbReference type="NCBI Taxonomy" id="833"/>
    <lineage>
        <taxon>Bacteria</taxon>
        <taxon>Pseudomonadati</taxon>
        <taxon>Fibrobacterota</taxon>
        <taxon>Fibrobacteria</taxon>
        <taxon>Fibrobacterales</taxon>
        <taxon>Fibrobacteraceae</taxon>
        <taxon>Fibrobacter</taxon>
    </lineage>
</organism>
<keyword evidence="7" id="KW-0472">Membrane</keyword>
<comment type="subcellular location">
    <subcellularLocation>
        <location evidence="7">Membrane</location>
        <topology evidence="7">Single-pass type II membrane protein</topology>
    </subcellularLocation>
</comment>
<keyword evidence="7" id="KW-1133">Transmembrane helix</keyword>
<feature type="domain" description="Peptidase S26" evidence="8">
    <location>
        <begin position="17"/>
        <end position="166"/>
    </location>
</feature>
<sequence>MEQIPEKKSAKKFLKSFTREVIVPVVLALIVIQYVIQAFQIPSGSMEDSLKTGDFLLGLKFTYGSPIPFSNQKFPGYAEPKHGDVVIFRYPGEPEYPDNNPKRYTHLFNALMLGNYYWDHSPENGQPHIVHYGDGPKDYIKRCVAVSGDTVAVHGGKLFLNGKRQDSLPAFGKWTASVRTFSPRDEVEEFVVPSVGDTLFVDSLPMIKLWWLRSLVAQENPDSSVRLELSLLRDGRENNNYVFTDFRFPVENDRGLLLQSMYDRNRTVRQQRFMQGDTLSGAMPFSYFREITKIGFLPLIDPHDPQLNSGFTRPVSYVSFEGSVLQDLEGNVKRLNAVTPVQDSTDSAEVVEKNHFEIQRSLYLGSEKIDRYVVKYPQFFMMGDNRDNSADSRYWGVVSLRNIRAKAFVIYFSFENDDGKFALGNPLTWWRIPFRIRFTRIGKIIDLIK</sequence>
<evidence type="ECO:0000256" key="1">
    <source>
        <dbReference type="ARBA" id="ARBA00000677"/>
    </source>
</evidence>
<name>A0A380S788_FIBSU</name>
<reference evidence="9 10" key="1">
    <citation type="submission" date="2017-08" db="EMBL/GenBank/DDBJ databases">
        <authorList>
            <person name="de Groot N.N."/>
        </authorList>
    </citation>
    <scope>NUCLEOTIDE SEQUENCE [LARGE SCALE GENOMIC DNA]</scope>
    <source>
        <strain evidence="9 10">HM2</strain>
    </source>
</reference>
<dbReference type="RefSeq" id="WP_088660898.1">
    <property type="nucleotide sequence ID" value="NZ_UHJL01000003.1"/>
</dbReference>
<keyword evidence="7" id="KW-0812">Transmembrane</keyword>
<dbReference type="InterPro" id="IPR000223">
    <property type="entry name" value="Pept_S26A_signal_pept_1"/>
</dbReference>
<dbReference type="SUPFAM" id="SSF51306">
    <property type="entry name" value="LexA/Signal peptidase"/>
    <property type="match status" value="2"/>
</dbReference>
<protein>
    <recommendedName>
        <fullName evidence="4 7">Signal peptidase I</fullName>
        <ecNumber evidence="3 7">3.4.21.89</ecNumber>
    </recommendedName>
</protein>
<evidence type="ECO:0000256" key="6">
    <source>
        <dbReference type="PIRSR" id="PIRSR600223-1"/>
    </source>
</evidence>
<feature type="transmembrane region" description="Helical" evidence="7">
    <location>
        <begin position="21"/>
        <end position="39"/>
    </location>
</feature>
<dbReference type="EC" id="3.4.21.89" evidence="3 7"/>
<dbReference type="NCBIfam" id="TIGR02227">
    <property type="entry name" value="sigpep_I_bact"/>
    <property type="match status" value="1"/>
</dbReference>
<evidence type="ECO:0000256" key="3">
    <source>
        <dbReference type="ARBA" id="ARBA00013208"/>
    </source>
</evidence>
<gene>
    <name evidence="9" type="ORF">SAMN05661053_2178</name>
</gene>
<evidence type="ECO:0000259" key="8">
    <source>
        <dbReference type="Pfam" id="PF10502"/>
    </source>
</evidence>
<keyword evidence="7" id="KW-0645">Protease</keyword>
<dbReference type="PROSITE" id="PS00761">
    <property type="entry name" value="SPASE_I_3"/>
    <property type="match status" value="1"/>
</dbReference>
<dbReference type="CDD" id="cd06530">
    <property type="entry name" value="S26_SPase_I"/>
    <property type="match status" value="2"/>
</dbReference>
<dbReference type="GO" id="GO:0016020">
    <property type="term" value="C:membrane"/>
    <property type="evidence" value="ECO:0007669"/>
    <property type="project" value="UniProtKB-SubCell"/>
</dbReference>
<dbReference type="Gene3D" id="2.10.109.10">
    <property type="entry name" value="Umud Fragment, subunit A"/>
    <property type="match status" value="2"/>
</dbReference>
<evidence type="ECO:0000256" key="2">
    <source>
        <dbReference type="ARBA" id="ARBA00009370"/>
    </source>
</evidence>
<evidence type="ECO:0000256" key="4">
    <source>
        <dbReference type="ARBA" id="ARBA00019232"/>
    </source>
</evidence>
<dbReference type="GO" id="GO:0006465">
    <property type="term" value="P:signal peptide processing"/>
    <property type="evidence" value="ECO:0007669"/>
    <property type="project" value="InterPro"/>
</dbReference>
<evidence type="ECO:0000256" key="7">
    <source>
        <dbReference type="RuleBase" id="RU362042"/>
    </source>
</evidence>
<dbReference type="AlphaFoldDB" id="A0A380S788"/>
<dbReference type="GO" id="GO:0004252">
    <property type="term" value="F:serine-type endopeptidase activity"/>
    <property type="evidence" value="ECO:0007669"/>
    <property type="project" value="InterPro"/>
</dbReference>
<dbReference type="Proteomes" id="UP000255423">
    <property type="component" value="Unassembled WGS sequence"/>
</dbReference>
<dbReference type="Pfam" id="PF10502">
    <property type="entry name" value="Peptidase_S26"/>
    <property type="match status" value="2"/>
</dbReference>
<keyword evidence="5 7" id="KW-0378">Hydrolase</keyword>
<dbReference type="InterPro" id="IPR036286">
    <property type="entry name" value="LexA/Signal_pep-like_sf"/>
</dbReference>